<dbReference type="Gene3D" id="3.40.30.10">
    <property type="entry name" value="Glutaredoxin"/>
    <property type="match status" value="1"/>
</dbReference>
<dbReference type="Gene3D" id="1.20.1050.10">
    <property type="match status" value="1"/>
</dbReference>
<organism evidence="3 4">
    <name type="scientific">SAR86 cluster bacterium</name>
    <dbReference type="NCBI Taxonomy" id="2030880"/>
    <lineage>
        <taxon>Bacteria</taxon>
        <taxon>Pseudomonadati</taxon>
        <taxon>Pseudomonadota</taxon>
        <taxon>Gammaproteobacteria</taxon>
        <taxon>SAR86 cluster</taxon>
    </lineage>
</organism>
<dbReference type="AlphaFoldDB" id="A0A368C4W4"/>
<dbReference type="InterPro" id="IPR040079">
    <property type="entry name" value="Glutathione_S-Trfase"/>
</dbReference>
<dbReference type="InterPro" id="IPR004046">
    <property type="entry name" value="GST_C"/>
</dbReference>
<comment type="caution">
    <text evidence="3">The sequence shown here is derived from an EMBL/GenBank/DDBJ whole genome shotgun (WGS) entry which is preliminary data.</text>
</comment>
<dbReference type="PANTHER" id="PTHR44051:SF8">
    <property type="entry name" value="GLUTATHIONE S-TRANSFERASE GSTA"/>
    <property type="match status" value="1"/>
</dbReference>
<dbReference type="SFLD" id="SFLDG00358">
    <property type="entry name" value="Main_(cytGST)"/>
    <property type="match status" value="1"/>
</dbReference>
<evidence type="ECO:0000313" key="4">
    <source>
        <dbReference type="Proteomes" id="UP000252915"/>
    </source>
</evidence>
<dbReference type="Proteomes" id="UP000252915">
    <property type="component" value="Unassembled WGS sequence"/>
</dbReference>
<protein>
    <submittedName>
        <fullName evidence="3">Glutathione S-transferase family protein</fullName>
    </submittedName>
</protein>
<dbReference type="EMBL" id="QOPI01000013">
    <property type="protein sequence ID" value="RCL44563.1"/>
    <property type="molecule type" value="Genomic_DNA"/>
</dbReference>
<dbReference type="PROSITE" id="PS50404">
    <property type="entry name" value="GST_NTER"/>
    <property type="match status" value="1"/>
</dbReference>
<accession>A0A368C4W4</accession>
<dbReference type="InterPro" id="IPR010987">
    <property type="entry name" value="Glutathione-S-Trfase_C-like"/>
</dbReference>
<gene>
    <name evidence="3" type="ORF">DBW92_02890</name>
</gene>
<dbReference type="PROSITE" id="PS50405">
    <property type="entry name" value="GST_CTER"/>
    <property type="match status" value="1"/>
</dbReference>
<evidence type="ECO:0000259" key="2">
    <source>
        <dbReference type="PROSITE" id="PS50405"/>
    </source>
</evidence>
<evidence type="ECO:0000313" key="3">
    <source>
        <dbReference type="EMBL" id="RCL44563.1"/>
    </source>
</evidence>
<proteinExistence type="predicted"/>
<dbReference type="PANTHER" id="PTHR44051">
    <property type="entry name" value="GLUTATHIONE S-TRANSFERASE-RELATED"/>
    <property type="match status" value="1"/>
</dbReference>
<evidence type="ECO:0000259" key="1">
    <source>
        <dbReference type="PROSITE" id="PS50404"/>
    </source>
</evidence>
<reference evidence="3 4" key="1">
    <citation type="journal article" date="2018" name="Microbiome">
        <title>Fine metagenomic profile of the Mediterranean stratified and mixed water columns revealed by assembly and recruitment.</title>
        <authorList>
            <person name="Haro-Moreno J.M."/>
            <person name="Lopez-Perez M."/>
            <person name="De La Torre J.R."/>
            <person name="Picazo A."/>
            <person name="Camacho A."/>
            <person name="Rodriguez-Valera F."/>
        </authorList>
    </citation>
    <scope>NUCLEOTIDE SEQUENCE [LARGE SCALE GENOMIC DNA]</scope>
    <source>
        <strain evidence="3">MED-G78</strain>
    </source>
</reference>
<feature type="domain" description="GST C-terminal" evidence="2">
    <location>
        <begin position="87"/>
        <end position="203"/>
    </location>
</feature>
<dbReference type="InterPro" id="IPR036249">
    <property type="entry name" value="Thioredoxin-like_sf"/>
</dbReference>
<sequence length="203" mass="23292">MKLYSAAYAVSPWKVLILIKEKEIKEIDVIDLDLGKLEHKTSEYKALVPNAKVPALQLDDGTMILETTAICRYLESLYPEPNLFGESPLEMASIEMWNARIANELMLPLAHGFRHTHPGMKELENQNEEFGLAQREVAKKSLAYFEGLISNREFIAGDRFTYADIQAVTTLKFLVRLNRLNLEEWQNLSQYVAETLRRPSFSL</sequence>
<dbReference type="SUPFAM" id="SSF47616">
    <property type="entry name" value="GST C-terminal domain-like"/>
    <property type="match status" value="1"/>
</dbReference>
<dbReference type="InterPro" id="IPR036282">
    <property type="entry name" value="Glutathione-S-Trfase_C_sf"/>
</dbReference>
<dbReference type="Pfam" id="PF00043">
    <property type="entry name" value="GST_C"/>
    <property type="match status" value="1"/>
</dbReference>
<name>A0A368C4W4_9GAMM</name>
<keyword evidence="3" id="KW-0808">Transferase</keyword>
<dbReference type="Pfam" id="PF13409">
    <property type="entry name" value="GST_N_2"/>
    <property type="match status" value="1"/>
</dbReference>
<feature type="domain" description="GST N-terminal" evidence="1">
    <location>
        <begin position="1"/>
        <end position="82"/>
    </location>
</feature>
<dbReference type="SUPFAM" id="SSF52833">
    <property type="entry name" value="Thioredoxin-like"/>
    <property type="match status" value="1"/>
</dbReference>
<dbReference type="GO" id="GO:0016740">
    <property type="term" value="F:transferase activity"/>
    <property type="evidence" value="ECO:0007669"/>
    <property type="project" value="UniProtKB-KW"/>
</dbReference>
<dbReference type="InterPro" id="IPR004045">
    <property type="entry name" value="Glutathione_S-Trfase_N"/>
</dbReference>
<dbReference type="SFLD" id="SFLDS00019">
    <property type="entry name" value="Glutathione_Transferase_(cytos"/>
    <property type="match status" value="1"/>
</dbReference>